<dbReference type="AlphaFoldDB" id="A0A2W7PIW4"/>
<dbReference type="InterPro" id="IPR031807">
    <property type="entry name" value="HicB-like"/>
</dbReference>
<dbReference type="SUPFAM" id="SSF143100">
    <property type="entry name" value="TTHA1013/TTHA0281-like"/>
    <property type="match status" value="1"/>
</dbReference>
<evidence type="ECO:0000313" key="3">
    <source>
        <dbReference type="Proteomes" id="UP000249638"/>
    </source>
</evidence>
<gene>
    <name evidence="2" type="ORF">C7416_10937</name>
</gene>
<dbReference type="EMBL" id="QKZN01000009">
    <property type="protein sequence ID" value="PZX24636.1"/>
    <property type="molecule type" value="Genomic_DNA"/>
</dbReference>
<feature type="domain" description="HicB-like antitoxin of toxin-antitoxin system" evidence="1">
    <location>
        <begin position="3"/>
        <end position="83"/>
    </location>
</feature>
<evidence type="ECO:0000259" key="1">
    <source>
        <dbReference type="Pfam" id="PF15919"/>
    </source>
</evidence>
<organism evidence="2 3">
    <name type="scientific">Cupriavidus phytorum</name>
    <dbReference type="NCBI Taxonomy" id="3024399"/>
    <lineage>
        <taxon>Bacteria</taxon>
        <taxon>Pseudomonadati</taxon>
        <taxon>Pseudomonadota</taxon>
        <taxon>Betaproteobacteria</taxon>
        <taxon>Burkholderiales</taxon>
        <taxon>Burkholderiaceae</taxon>
        <taxon>Cupriavidus</taxon>
    </lineage>
</organism>
<dbReference type="Gene3D" id="3.30.160.250">
    <property type="match status" value="1"/>
</dbReference>
<dbReference type="Pfam" id="PF15919">
    <property type="entry name" value="HicB_lk_antitox"/>
    <property type="match status" value="1"/>
</dbReference>
<evidence type="ECO:0000313" key="2">
    <source>
        <dbReference type="EMBL" id="PZX24636.1"/>
    </source>
</evidence>
<dbReference type="InterPro" id="IPR035069">
    <property type="entry name" value="TTHA1013/TTHA0281-like"/>
</dbReference>
<proteinExistence type="predicted"/>
<reference evidence="2" key="1">
    <citation type="submission" date="2018-06" db="EMBL/GenBank/DDBJ databases">
        <title>Genomic Encyclopedia of Type Strains, Phase IV (KMG-V): Genome sequencing to study the core and pangenomes of soil and plant-associated prokaryotes.</title>
        <authorList>
            <person name="Whitman W."/>
        </authorList>
    </citation>
    <scope>NUCLEOTIDE SEQUENCE [LARGE SCALE GENOMIC DNA]</scope>
    <source>
        <strain evidence="2">MLR2-44</strain>
    </source>
</reference>
<protein>
    <submittedName>
        <fullName evidence="2">RNase H-like HicB family nuclease</fullName>
    </submittedName>
</protein>
<sequence>MLYPVHIEPGDATHAHGITVPDFPGCFSAADDWSEIPGNVQQAAEAHFADGEPIPGPSDLQQWVESRQYEGGFWVLVDIDLSRGSID</sequence>
<accession>A0A2W7PIW4</accession>
<keyword evidence="3" id="KW-1185">Reference proteome</keyword>
<dbReference type="Proteomes" id="UP000249638">
    <property type="component" value="Unassembled WGS sequence"/>
</dbReference>
<comment type="caution">
    <text evidence="2">The sequence shown here is derived from an EMBL/GenBank/DDBJ whole genome shotgun (WGS) entry which is preliminary data.</text>
</comment>
<name>A0A2W7PIW4_9BURK</name>